<dbReference type="GO" id="GO:0016787">
    <property type="term" value="F:hydrolase activity"/>
    <property type="evidence" value="ECO:0007669"/>
    <property type="project" value="UniProtKB-KW"/>
</dbReference>
<feature type="domain" description="Amidohydrolase 3" evidence="1">
    <location>
        <begin position="24"/>
        <end position="362"/>
    </location>
</feature>
<protein>
    <submittedName>
        <fullName evidence="2">Putative TIM-barrel fold metal-dependent hydrolase</fullName>
    </submittedName>
</protein>
<reference evidence="3" key="2">
    <citation type="submission" date="2012-01" db="EMBL/GenBank/DDBJ databases">
        <title>Complete sequence of chromosome of Marinitoga piezophila KA3.</title>
        <authorList>
            <person name="Lucas S."/>
            <person name="Han J."/>
            <person name="Lapidus A."/>
            <person name="Cheng J.-F."/>
            <person name="Goodwin L."/>
            <person name="Pitluck S."/>
            <person name="Peters L."/>
            <person name="Mikhailova N."/>
            <person name="Teshima H."/>
            <person name="Detter J.C."/>
            <person name="Han C."/>
            <person name="Tapia R."/>
            <person name="Land M."/>
            <person name="Hauser L."/>
            <person name="Kyrpides N."/>
            <person name="Ivanova N."/>
            <person name="Pagani I."/>
            <person name="Jebbar M."/>
            <person name="Vannier P."/>
            <person name="Oger P."/>
            <person name="Cario A."/>
            <person name="Bartlett D."/>
            <person name="Noll K.M."/>
            <person name="Woyke T."/>
        </authorList>
    </citation>
    <scope>NUCLEOTIDE SEQUENCE [LARGE SCALE GENOMIC DNA]</scope>
    <source>
        <strain evidence="3">DSM 14283 / JCM 11233 / KA3</strain>
    </source>
</reference>
<dbReference type="RefSeq" id="WP_014296084.1">
    <property type="nucleotide sequence ID" value="NC_016751.1"/>
</dbReference>
<gene>
    <name evidence="2" type="ordered locus">Marpi_0571</name>
</gene>
<dbReference type="Proteomes" id="UP000007161">
    <property type="component" value="Chromosome"/>
</dbReference>
<dbReference type="Gene3D" id="3.20.20.140">
    <property type="entry name" value="Metal-dependent hydrolases"/>
    <property type="match status" value="1"/>
</dbReference>
<keyword evidence="2" id="KW-0378">Hydrolase</keyword>
<dbReference type="SUPFAM" id="SSF51556">
    <property type="entry name" value="Metallo-dependent hydrolases"/>
    <property type="match status" value="1"/>
</dbReference>
<evidence type="ECO:0000313" key="2">
    <source>
        <dbReference type="EMBL" id="AEX85012.1"/>
    </source>
</evidence>
<sequence>MYYFNEDGKFIYKNTKFNNKSFAIPVVTDTHMHILGFGEKLLNPDLLHMKDNEIIELILKKINEAPEKIILRGWMNTKINIGMLDNITKDIPIIMIRNCGHIALVNSKVFEDIDFKNKENIDVKTGLVKEKALEEIYNKYGYFSDINKAFSTAKDYLLKRGYGYIHSDDLHGIDINELPQDEELFIYEKIAVNNFDELIQLNNKKIFKKYKAVKVYIDGSFGGRTAYLREVYNDNKNTYGILNWKKDELKKVIEFCENNNLHLAMHAIGDKAIDIILDSFEELKPEKWHRIIHASMLHDEQIEKIKRFKLILDMQPQFMKSDDKMLNERLGNRKVLTYRFKEIYNHNIPMFFSSDAPVETPDWVRDAKILNFSGLPMDYILKTIIYSPKLIDSKDRNNGYIIFKENPLINLTYPDEIQREF</sequence>
<dbReference type="InterPro" id="IPR013108">
    <property type="entry name" value="Amidohydro_3"/>
</dbReference>
<evidence type="ECO:0000259" key="1">
    <source>
        <dbReference type="Pfam" id="PF07969"/>
    </source>
</evidence>
<keyword evidence="3" id="KW-1185">Reference proteome</keyword>
<evidence type="ECO:0000313" key="3">
    <source>
        <dbReference type="Proteomes" id="UP000007161"/>
    </source>
</evidence>
<dbReference type="PANTHER" id="PTHR22642:SF2">
    <property type="entry name" value="PROTEIN LONG AFTER FAR-RED 3"/>
    <property type="match status" value="1"/>
</dbReference>
<name>H2J5M6_MARPK</name>
<dbReference type="PANTHER" id="PTHR22642">
    <property type="entry name" value="IMIDAZOLONEPROPIONASE"/>
    <property type="match status" value="1"/>
</dbReference>
<dbReference type="AlphaFoldDB" id="H2J5M6"/>
<dbReference type="EMBL" id="CP003257">
    <property type="protein sequence ID" value="AEX85012.1"/>
    <property type="molecule type" value="Genomic_DNA"/>
</dbReference>
<accession>H2J5M6</accession>
<dbReference type="KEGG" id="mpz:Marpi_0571"/>
<dbReference type="eggNOG" id="COG1574">
    <property type="taxonomic scope" value="Bacteria"/>
</dbReference>
<dbReference type="Pfam" id="PF07969">
    <property type="entry name" value="Amidohydro_3"/>
    <property type="match status" value="1"/>
</dbReference>
<dbReference type="Gene3D" id="3.10.310.70">
    <property type="match status" value="1"/>
</dbReference>
<dbReference type="HOGENOM" id="CLU_009942_3_1_0"/>
<dbReference type="OrthoDB" id="9767366at2"/>
<reference evidence="2 3" key="1">
    <citation type="journal article" date="2012" name="J. Bacteriol.">
        <title>Complete Genome Sequence of the Thermophilic, Piezophilic, Heterotrophic Bacterium Marinitoga piezophila KA3.</title>
        <authorList>
            <person name="Lucas S."/>
            <person name="Han J."/>
            <person name="Lapidus A."/>
            <person name="Cheng J.F."/>
            <person name="Goodwin L.A."/>
            <person name="Pitluck S."/>
            <person name="Peters L."/>
            <person name="Mikhailova N."/>
            <person name="Teshima H."/>
            <person name="Detter J.C."/>
            <person name="Han C."/>
            <person name="Tapia R."/>
            <person name="Land M."/>
            <person name="Hauser L."/>
            <person name="Kyrpides N.C."/>
            <person name="Ivanova N."/>
            <person name="Pagani I."/>
            <person name="Vannier P."/>
            <person name="Oger P."/>
            <person name="Bartlett D.H."/>
            <person name="Noll K.M."/>
            <person name="Woyke T."/>
            <person name="Jebbar M."/>
        </authorList>
    </citation>
    <scope>NUCLEOTIDE SEQUENCE [LARGE SCALE GENOMIC DNA]</scope>
    <source>
        <strain evidence="3">DSM 14283 / JCM 11233 / KA3</strain>
    </source>
</reference>
<dbReference type="InterPro" id="IPR032466">
    <property type="entry name" value="Metal_Hydrolase"/>
</dbReference>
<organism evidence="2 3">
    <name type="scientific">Marinitoga piezophila (strain DSM 14283 / JCM 11233 / KA3)</name>
    <dbReference type="NCBI Taxonomy" id="443254"/>
    <lineage>
        <taxon>Bacteria</taxon>
        <taxon>Thermotogati</taxon>
        <taxon>Thermotogota</taxon>
        <taxon>Thermotogae</taxon>
        <taxon>Petrotogales</taxon>
        <taxon>Petrotogaceae</taxon>
        <taxon>Marinitoga</taxon>
    </lineage>
</organism>
<dbReference type="STRING" id="443254.Marpi_0571"/>
<proteinExistence type="predicted"/>